<dbReference type="InterPro" id="IPR038336">
    <property type="entry name" value="NET_sf"/>
</dbReference>
<evidence type="ECO:0000313" key="7">
    <source>
        <dbReference type="EMBL" id="POY72278.1"/>
    </source>
</evidence>
<comment type="caution">
    <text evidence="7">The sequence shown here is derived from an EMBL/GenBank/DDBJ whole genome shotgun (WGS) entry which is preliminary data.</text>
</comment>
<feature type="compositionally biased region" description="Gly residues" evidence="4">
    <location>
        <begin position="1105"/>
        <end position="1127"/>
    </location>
</feature>
<evidence type="ECO:0000259" key="5">
    <source>
        <dbReference type="PROSITE" id="PS50014"/>
    </source>
</evidence>
<evidence type="ECO:0000256" key="1">
    <source>
        <dbReference type="ARBA" id="ARBA00023117"/>
    </source>
</evidence>
<feature type="region of interest" description="Disordered" evidence="4">
    <location>
        <begin position="1"/>
        <end position="137"/>
    </location>
</feature>
<dbReference type="GO" id="GO:0006355">
    <property type="term" value="P:regulation of DNA-templated transcription"/>
    <property type="evidence" value="ECO:0007669"/>
    <property type="project" value="TreeGrafter"/>
</dbReference>
<feature type="domain" description="Bromo" evidence="5">
    <location>
        <begin position="729"/>
        <end position="801"/>
    </location>
</feature>
<dbReference type="PANTHER" id="PTHR22880">
    <property type="entry name" value="FALZ-RELATED BROMODOMAIN-CONTAINING PROTEINS"/>
    <property type="match status" value="1"/>
</dbReference>
<dbReference type="STRING" id="741276.A0A2S5B666"/>
<dbReference type="EMBL" id="PJQD01000050">
    <property type="protein sequence ID" value="POY72278.1"/>
    <property type="molecule type" value="Genomic_DNA"/>
</dbReference>
<evidence type="ECO:0008006" key="9">
    <source>
        <dbReference type="Google" id="ProtNLM"/>
    </source>
</evidence>
<evidence type="ECO:0000256" key="2">
    <source>
        <dbReference type="PROSITE-ProRule" id="PRU00035"/>
    </source>
</evidence>
<keyword evidence="8" id="KW-1185">Reference proteome</keyword>
<accession>A0A2S5B666</accession>
<keyword evidence="1 2" id="KW-0103">Bromodomain</keyword>
<feature type="region of interest" description="Disordered" evidence="4">
    <location>
        <begin position="206"/>
        <end position="266"/>
    </location>
</feature>
<feature type="compositionally biased region" description="Basic and acidic residues" evidence="4">
    <location>
        <begin position="1074"/>
        <end position="1087"/>
    </location>
</feature>
<reference evidence="7 8" key="1">
    <citation type="journal article" date="2018" name="Front. Microbiol.">
        <title>Prospects for Fungal Bioremediation of Acidic Radioactive Waste Sites: Characterization and Genome Sequence of Rhodotorula taiwanensis MD1149.</title>
        <authorList>
            <person name="Tkavc R."/>
            <person name="Matrosova V.Y."/>
            <person name="Grichenko O.E."/>
            <person name="Gostincar C."/>
            <person name="Volpe R.P."/>
            <person name="Klimenkova P."/>
            <person name="Gaidamakova E.K."/>
            <person name="Zhou C.E."/>
            <person name="Stewart B.J."/>
            <person name="Lyman M.G."/>
            <person name="Malfatti S.A."/>
            <person name="Rubinfeld B."/>
            <person name="Courtot M."/>
            <person name="Singh J."/>
            <person name="Dalgard C.L."/>
            <person name="Hamilton T."/>
            <person name="Frey K.G."/>
            <person name="Gunde-Cimerman N."/>
            <person name="Dugan L."/>
            <person name="Daly M.J."/>
        </authorList>
    </citation>
    <scope>NUCLEOTIDE SEQUENCE [LARGE SCALE GENOMIC DNA]</scope>
    <source>
        <strain evidence="7 8">MD1149</strain>
    </source>
</reference>
<feature type="region of interest" description="Disordered" evidence="4">
    <location>
        <begin position="1042"/>
        <end position="1146"/>
    </location>
</feature>
<dbReference type="PROSITE" id="PS50014">
    <property type="entry name" value="BROMODOMAIN_2"/>
    <property type="match status" value="2"/>
</dbReference>
<feature type="compositionally biased region" description="Low complexity" evidence="4">
    <location>
        <begin position="398"/>
        <end position="422"/>
    </location>
</feature>
<dbReference type="PANTHER" id="PTHR22880:SF225">
    <property type="entry name" value="BROMODOMAIN-CONTAINING PROTEIN BET-1-RELATED"/>
    <property type="match status" value="1"/>
</dbReference>
<dbReference type="Pfam" id="PF17035">
    <property type="entry name" value="BET"/>
    <property type="match status" value="1"/>
</dbReference>
<organism evidence="7 8">
    <name type="scientific">Rhodotorula taiwanensis</name>
    <dbReference type="NCBI Taxonomy" id="741276"/>
    <lineage>
        <taxon>Eukaryota</taxon>
        <taxon>Fungi</taxon>
        <taxon>Dikarya</taxon>
        <taxon>Basidiomycota</taxon>
        <taxon>Pucciniomycotina</taxon>
        <taxon>Microbotryomycetes</taxon>
        <taxon>Sporidiobolales</taxon>
        <taxon>Sporidiobolaceae</taxon>
        <taxon>Rhodotorula</taxon>
    </lineage>
</organism>
<dbReference type="AlphaFoldDB" id="A0A2S5B666"/>
<evidence type="ECO:0000313" key="8">
    <source>
        <dbReference type="Proteomes" id="UP000237144"/>
    </source>
</evidence>
<feature type="compositionally biased region" description="Acidic residues" evidence="4">
    <location>
        <begin position="1133"/>
        <end position="1146"/>
    </location>
</feature>
<feature type="domain" description="NET" evidence="6">
    <location>
        <begin position="966"/>
        <end position="1048"/>
    </location>
</feature>
<evidence type="ECO:0000259" key="6">
    <source>
        <dbReference type="PROSITE" id="PS51525"/>
    </source>
</evidence>
<gene>
    <name evidence="7" type="ORF">BMF94_4580</name>
</gene>
<dbReference type="Proteomes" id="UP000237144">
    <property type="component" value="Unassembled WGS sequence"/>
</dbReference>
<evidence type="ECO:0000256" key="3">
    <source>
        <dbReference type="SAM" id="Coils"/>
    </source>
</evidence>
<dbReference type="SUPFAM" id="SSF47370">
    <property type="entry name" value="Bromodomain"/>
    <property type="match status" value="2"/>
</dbReference>
<proteinExistence type="predicted"/>
<dbReference type="Gene3D" id="1.20.920.10">
    <property type="entry name" value="Bromodomain-like"/>
    <property type="match status" value="2"/>
</dbReference>
<dbReference type="InterPro" id="IPR001487">
    <property type="entry name" value="Bromodomain"/>
</dbReference>
<feature type="region of interest" description="Disordered" evidence="4">
    <location>
        <begin position="872"/>
        <end position="970"/>
    </location>
</feature>
<feature type="compositionally biased region" description="Basic and acidic residues" evidence="4">
    <location>
        <begin position="252"/>
        <end position="264"/>
    </location>
</feature>
<name>A0A2S5B666_9BASI</name>
<dbReference type="PROSITE" id="PS51525">
    <property type="entry name" value="NET"/>
    <property type="match status" value="1"/>
</dbReference>
<feature type="compositionally biased region" description="Low complexity" evidence="4">
    <location>
        <begin position="36"/>
        <end position="65"/>
    </location>
</feature>
<dbReference type="PRINTS" id="PR00503">
    <property type="entry name" value="BROMODOMAIN"/>
</dbReference>
<feature type="compositionally biased region" description="Low complexity" evidence="4">
    <location>
        <begin position="954"/>
        <end position="966"/>
    </location>
</feature>
<evidence type="ECO:0000256" key="4">
    <source>
        <dbReference type="SAM" id="MobiDB-lite"/>
    </source>
</evidence>
<feature type="domain" description="Bromo" evidence="5">
    <location>
        <begin position="487"/>
        <end position="601"/>
    </location>
</feature>
<dbReference type="Pfam" id="PF00439">
    <property type="entry name" value="Bromodomain"/>
    <property type="match status" value="3"/>
</dbReference>
<feature type="coiled-coil region" evidence="3">
    <location>
        <begin position="833"/>
        <end position="869"/>
    </location>
</feature>
<feature type="compositionally biased region" description="Low complexity" evidence="4">
    <location>
        <begin position="333"/>
        <end position="344"/>
    </location>
</feature>
<feature type="compositionally biased region" description="Polar residues" evidence="4">
    <location>
        <begin position="111"/>
        <end position="128"/>
    </location>
</feature>
<feature type="region of interest" description="Disordered" evidence="4">
    <location>
        <begin position="333"/>
        <end position="446"/>
    </location>
</feature>
<sequence>MSSINNNNPPPASLAMSQPIDSTAPETPAAPPVPQPDHQQPQPTVAEPSPAAKAAAALPDPASTALPPPPAVPLPQQIALPAKLNHADSASSVVAEPPTPLPVSAAATPAPNGSSAPVVNGAANSNGSAPVAAETEENASTEVYNTEAERAVEHNHAHPGLGMYPAGGEAVKPGEHSGAVDVLADVAMGEAALGLADFAFGAGSGDVKEGSPAVPLEASAAGESPSLKRSAPDESGDYMSAGTGNAGPGESSEDREAKRLKVEPDSATVHACSLRRACFADASAQTPAAIPSPASALPTPVSNAVSADVTPSAAAAPASSASLDAPAVPAPSLVAPSAPARPSASPAPPVQGYDPSAFTTAPTLASSAPSSYPPPPPPQSVAAPSAPTMSPSDLHHFGGSPAPGSNGAPSASPMPQQASSTSAPPPPPNVDAQAVASTSTAAPPVATNGAATAVKAEGEPASNEPMPMPIITKEQQKFAINATRNLKRNKNAFPFLKPVDAVALGVPDYYRIITEPMDLGTVEARLQSTGRGMAAAAKANKIYGLDYSEGKDPNALWEGQVPADAPADEAKSYRTIHEFKHDLDLIWNNCFRYNGPREKNPVSGMAGIMADAAEKAWRSMPIAPTISPYPPKFIPPPKPAVNYPAQPPEARPKREIHAPAKDLPYLESAGHDVTAGGIYNLAGVPGYGGPNGSGGGGGGGAKKAKSAHKIAQEQLRFCKEVIKELFKKVHESYAYPFYQPVDLAAYPTYLQFVQKPMDLTTVRYKLEHNQYPMPPYQAFENDVRLIFHNCFAFNPPGTPVNEWGHRLEAVFNAKWSERPMSIEESDDEDDVGLSAMEQQLQLLQQNIELMKANKKAQKEAKRFQQMQARMPQQMPMHMPMPPPKPAKKPSQTHVSSYSMNPYAMAAATAPPRKKQPSARPSGGSSNRKPKRRHDEDSDDYYEDDGGAYYGGGSASSSRRQSSHQSRPAAPAMEEYVDFDMKRELAVKIVAFEGDQLEEAINIIRRSRPDLLGGANQEIELDIDMLDQRTLVALYRYVVPGSQIPVRPAPAGAGGAVAAPKQSKQNKGGPRNQRKNLDEDKESERIEALEAQLRAFDQQQQQQPGDGSGGVDLGGAGEHDGGGAGGGDQASSDSSEDESSGSESDGM</sequence>
<dbReference type="InterPro" id="IPR027353">
    <property type="entry name" value="NET_dom"/>
</dbReference>
<feature type="compositionally biased region" description="Low complexity" evidence="4">
    <location>
        <begin position="430"/>
        <end position="446"/>
    </location>
</feature>
<feature type="compositionally biased region" description="Acidic residues" evidence="4">
    <location>
        <begin position="936"/>
        <end position="945"/>
    </location>
</feature>
<dbReference type="InterPro" id="IPR036427">
    <property type="entry name" value="Bromodomain-like_sf"/>
</dbReference>
<feature type="compositionally biased region" description="Low complexity" evidence="4">
    <location>
        <begin position="355"/>
        <end position="370"/>
    </location>
</feature>
<dbReference type="InterPro" id="IPR050935">
    <property type="entry name" value="Bromo_chromatin_reader"/>
</dbReference>
<dbReference type="OrthoDB" id="2529178at2759"/>
<keyword evidence="3" id="KW-0175">Coiled coil</keyword>
<dbReference type="GO" id="GO:0006338">
    <property type="term" value="P:chromatin remodeling"/>
    <property type="evidence" value="ECO:0007669"/>
    <property type="project" value="TreeGrafter"/>
</dbReference>
<dbReference type="SMART" id="SM00297">
    <property type="entry name" value="BROMO"/>
    <property type="match status" value="2"/>
</dbReference>
<dbReference type="GO" id="GO:0005634">
    <property type="term" value="C:nucleus"/>
    <property type="evidence" value="ECO:0007669"/>
    <property type="project" value="TreeGrafter"/>
</dbReference>
<dbReference type="GO" id="GO:0000785">
    <property type="term" value="C:chromatin"/>
    <property type="evidence" value="ECO:0007669"/>
    <property type="project" value="TreeGrafter"/>
</dbReference>
<dbReference type="Gene3D" id="1.20.1270.220">
    <property type="match status" value="1"/>
</dbReference>
<protein>
    <recommendedName>
        <fullName evidence="9">Bromo domain-containing protein</fullName>
    </recommendedName>
</protein>